<dbReference type="InterPro" id="IPR012551">
    <property type="entry name" value="DUF1707_SHOCT-like"/>
</dbReference>
<feature type="domain" description="DUF1707" evidence="1">
    <location>
        <begin position="12"/>
        <end position="64"/>
    </location>
</feature>
<reference evidence="3" key="1">
    <citation type="journal article" date="2019" name="Int. J. Syst. Evol. Microbiol.">
        <title>The Global Catalogue of Microorganisms (GCM) 10K type strain sequencing project: providing services to taxonomists for standard genome sequencing and annotation.</title>
        <authorList>
            <consortium name="The Broad Institute Genomics Platform"/>
            <consortium name="The Broad Institute Genome Sequencing Center for Infectious Disease"/>
            <person name="Wu L."/>
            <person name="Ma J."/>
        </authorList>
    </citation>
    <scope>NUCLEOTIDE SEQUENCE [LARGE SCALE GENOMIC DNA]</scope>
    <source>
        <strain evidence="3">JCM 6835</strain>
    </source>
</reference>
<accession>A0ABP6EDA8</accession>
<protein>
    <submittedName>
        <fullName evidence="2">DUF1707 domain-containing protein</fullName>
    </submittedName>
</protein>
<evidence type="ECO:0000259" key="1">
    <source>
        <dbReference type="Pfam" id="PF08044"/>
    </source>
</evidence>
<dbReference type="PANTHER" id="PTHR40763">
    <property type="entry name" value="MEMBRANE PROTEIN-RELATED"/>
    <property type="match status" value="1"/>
</dbReference>
<organism evidence="2 3">
    <name type="scientific">Nonomuraea recticatena</name>
    <dbReference type="NCBI Taxonomy" id="46178"/>
    <lineage>
        <taxon>Bacteria</taxon>
        <taxon>Bacillati</taxon>
        <taxon>Actinomycetota</taxon>
        <taxon>Actinomycetes</taxon>
        <taxon>Streptosporangiales</taxon>
        <taxon>Streptosporangiaceae</taxon>
        <taxon>Nonomuraea</taxon>
    </lineage>
</organism>
<keyword evidence="3" id="KW-1185">Reference proteome</keyword>
<dbReference type="Proteomes" id="UP001501666">
    <property type="component" value="Unassembled WGS sequence"/>
</dbReference>
<gene>
    <name evidence="2" type="ORF">GCM10010412_042020</name>
</gene>
<name>A0ABP6EDA8_9ACTN</name>
<dbReference type="Pfam" id="PF08044">
    <property type="entry name" value="DUF1707"/>
    <property type="match status" value="1"/>
</dbReference>
<evidence type="ECO:0000313" key="3">
    <source>
        <dbReference type="Proteomes" id="UP001501666"/>
    </source>
</evidence>
<dbReference type="EMBL" id="BAAATE010000010">
    <property type="protein sequence ID" value="GAA2665588.1"/>
    <property type="molecule type" value="Genomic_DNA"/>
</dbReference>
<comment type="caution">
    <text evidence="2">The sequence shown here is derived from an EMBL/GenBank/DDBJ whole genome shotgun (WGS) entry which is preliminary data.</text>
</comment>
<dbReference type="PANTHER" id="PTHR40763:SF5">
    <property type="entry name" value="MEMBRANE PROTEIN"/>
    <property type="match status" value="1"/>
</dbReference>
<proteinExistence type="predicted"/>
<sequence length="203" mass="22253">MTFEPPMTDHRMRVSDADRERAAQQLQKAFAEGRITPVELDERLELVFGSKTYGDLTELLSDLPGAGAIVPVVVPAHPAEEVVLESKTGDVSRSGDWLVPQRLKIVSKYGNAALDLSQASVAHPVVDLDFDLKYGSAKVILPEGATANVDGYQAGWGGEVKVSVPARPRPGLLHVRVTGHIKYGELRIRYPRRSVAQWWSSET</sequence>
<evidence type="ECO:0000313" key="2">
    <source>
        <dbReference type="EMBL" id="GAA2665588.1"/>
    </source>
</evidence>